<organism evidence="1 2">
    <name type="scientific">Pseudoalteromonas arctica A 37-1-2</name>
    <dbReference type="NCBI Taxonomy" id="1117313"/>
    <lineage>
        <taxon>Bacteria</taxon>
        <taxon>Pseudomonadati</taxon>
        <taxon>Pseudomonadota</taxon>
        <taxon>Gammaproteobacteria</taxon>
        <taxon>Alteromonadales</taxon>
        <taxon>Pseudoalteromonadaceae</taxon>
        <taxon>Pseudoalteromonas</taxon>
    </lineage>
</organism>
<dbReference type="AlphaFoldDB" id="A0A290S7X0"/>
<reference evidence="1 2" key="1">
    <citation type="journal article" date="2012" name="J. Bacteriol.">
        <title>Genome sequences of type strains of seven species of the marine bacterium Pseudoalteromonas.</title>
        <authorList>
            <person name="Xie B.B."/>
            <person name="Shu Y.L."/>
            <person name="Qin Q.L."/>
            <person name="Rong J.C."/>
            <person name="Zhang X.Y."/>
            <person name="Chen X.L."/>
            <person name="Shi M."/>
            <person name="He H.L."/>
            <person name="Zhou B.C."/>
            <person name="Zhang Y.Z."/>
        </authorList>
    </citation>
    <scope>NUCLEOTIDE SEQUENCE [LARGE SCALE GENOMIC DNA]</scope>
    <source>
        <strain evidence="1 2">A 37-1-2</strain>
    </source>
</reference>
<gene>
    <name evidence="1" type="ORF">PARC_a2635</name>
</gene>
<protein>
    <submittedName>
        <fullName evidence="1">Uncharacterized protein</fullName>
    </submittedName>
</protein>
<evidence type="ECO:0000313" key="2">
    <source>
        <dbReference type="Proteomes" id="UP000016505"/>
    </source>
</evidence>
<dbReference type="Proteomes" id="UP000016505">
    <property type="component" value="Chromosome I"/>
</dbReference>
<name>A0A290S7X0_9GAMM</name>
<proteinExistence type="predicted"/>
<dbReference type="KEGG" id="part:PARC_a2635"/>
<dbReference type="EMBL" id="CP011025">
    <property type="protein sequence ID" value="ATC87101.1"/>
    <property type="molecule type" value="Genomic_DNA"/>
</dbReference>
<evidence type="ECO:0000313" key="1">
    <source>
        <dbReference type="EMBL" id="ATC87101.1"/>
    </source>
</evidence>
<accession>A0A290S7X0</accession>
<sequence>MFIEFTFDGLEQGALNASNYCYLANVLCLSNTYVFLN</sequence>